<evidence type="ECO:0000313" key="1">
    <source>
        <dbReference type="EMBL" id="GMS96429.1"/>
    </source>
</evidence>
<name>A0AAV5TQZ4_9BILA</name>
<gene>
    <name evidence="1" type="ORF">PENTCL1PPCAC_18604</name>
</gene>
<evidence type="ECO:0000313" key="2">
    <source>
        <dbReference type="Proteomes" id="UP001432027"/>
    </source>
</evidence>
<reference evidence="1" key="1">
    <citation type="submission" date="2023-10" db="EMBL/GenBank/DDBJ databases">
        <title>Genome assembly of Pristionchus species.</title>
        <authorList>
            <person name="Yoshida K."/>
            <person name="Sommer R.J."/>
        </authorList>
    </citation>
    <scope>NUCLEOTIDE SEQUENCE</scope>
    <source>
        <strain evidence="1">RS0144</strain>
    </source>
</reference>
<dbReference type="AlphaFoldDB" id="A0AAV5TQZ4"/>
<sequence>MSVIAIGGYQDEHYHRLSKRCQLMACDMAGVNTDYFTIMVRAAGLVAIPFSREVYDEAESVSLLSNGTADVGWMLRGQDHSMLDKVFYTLPVTGIIYGYIAREDHTEIRELLDKLEFDGYKACIWHKFQLQVYCRDQECDRWNRLKNAR</sequence>
<dbReference type="EMBL" id="BTSX01000004">
    <property type="protein sequence ID" value="GMS96429.1"/>
    <property type="molecule type" value="Genomic_DNA"/>
</dbReference>
<organism evidence="1 2">
    <name type="scientific">Pristionchus entomophagus</name>
    <dbReference type="NCBI Taxonomy" id="358040"/>
    <lineage>
        <taxon>Eukaryota</taxon>
        <taxon>Metazoa</taxon>
        <taxon>Ecdysozoa</taxon>
        <taxon>Nematoda</taxon>
        <taxon>Chromadorea</taxon>
        <taxon>Rhabditida</taxon>
        <taxon>Rhabditina</taxon>
        <taxon>Diplogasteromorpha</taxon>
        <taxon>Diplogasteroidea</taxon>
        <taxon>Neodiplogasteridae</taxon>
        <taxon>Pristionchus</taxon>
    </lineage>
</organism>
<keyword evidence="2" id="KW-1185">Reference proteome</keyword>
<dbReference type="Proteomes" id="UP001432027">
    <property type="component" value="Unassembled WGS sequence"/>
</dbReference>
<accession>A0AAV5TQZ4</accession>
<feature type="non-terminal residue" evidence="1">
    <location>
        <position position="149"/>
    </location>
</feature>
<proteinExistence type="predicted"/>
<comment type="caution">
    <text evidence="1">The sequence shown here is derived from an EMBL/GenBank/DDBJ whole genome shotgun (WGS) entry which is preliminary data.</text>
</comment>
<protein>
    <submittedName>
        <fullName evidence="1">Uncharacterized protein</fullName>
    </submittedName>
</protein>